<dbReference type="AlphaFoldDB" id="A0AAV0ZC59"/>
<organism evidence="1 2">
    <name type="scientific">Vicia faba</name>
    <name type="common">Broad bean</name>
    <name type="synonym">Faba vulgaris</name>
    <dbReference type="NCBI Taxonomy" id="3906"/>
    <lineage>
        <taxon>Eukaryota</taxon>
        <taxon>Viridiplantae</taxon>
        <taxon>Streptophyta</taxon>
        <taxon>Embryophyta</taxon>
        <taxon>Tracheophyta</taxon>
        <taxon>Spermatophyta</taxon>
        <taxon>Magnoliopsida</taxon>
        <taxon>eudicotyledons</taxon>
        <taxon>Gunneridae</taxon>
        <taxon>Pentapetalae</taxon>
        <taxon>rosids</taxon>
        <taxon>fabids</taxon>
        <taxon>Fabales</taxon>
        <taxon>Fabaceae</taxon>
        <taxon>Papilionoideae</taxon>
        <taxon>50 kb inversion clade</taxon>
        <taxon>NPAAA clade</taxon>
        <taxon>Hologalegina</taxon>
        <taxon>IRL clade</taxon>
        <taxon>Fabeae</taxon>
        <taxon>Vicia</taxon>
    </lineage>
</organism>
<dbReference type="EMBL" id="OX451735">
    <property type="protein sequence ID" value="CAI8595356.1"/>
    <property type="molecule type" value="Genomic_DNA"/>
</dbReference>
<evidence type="ECO:0000313" key="1">
    <source>
        <dbReference type="EMBL" id="CAI8595356.1"/>
    </source>
</evidence>
<name>A0AAV0ZC59_VICFA</name>
<reference evidence="1 2" key="1">
    <citation type="submission" date="2023-01" db="EMBL/GenBank/DDBJ databases">
        <authorList>
            <person name="Kreplak J."/>
        </authorList>
    </citation>
    <scope>NUCLEOTIDE SEQUENCE [LARGE SCALE GENOMIC DNA]</scope>
</reference>
<sequence length="83" mass="9762">MPDRFWILYFKPLAFLDIMTRCPIMEDSFEARASFVSVIRPYPMDSLGEQTLVAYEETREQQLVEEIHKIPLDLKEIPLDGVE</sequence>
<protein>
    <submittedName>
        <fullName evidence="1">Uncharacterized protein</fullName>
    </submittedName>
</protein>
<dbReference type="Proteomes" id="UP001157006">
    <property type="component" value="Chromosome 1S"/>
</dbReference>
<evidence type="ECO:0000313" key="2">
    <source>
        <dbReference type="Proteomes" id="UP001157006"/>
    </source>
</evidence>
<proteinExistence type="predicted"/>
<accession>A0AAV0ZC59</accession>
<gene>
    <name evidence="1" type="ORF">VFH_I187160</name>
</gene>
<keyword evidence="2" id="KW-1185">Reference proteome</keyword>